<accession>A0A0F9MWC1</accession>
<proteinExistence type="predicted"/>
<feature type="transmembrane region" description="Helical" evidence="1">
    <location>
        <begin position="16"/>
        <end position="37"/>
    </location>
</feature>
<keyword evidence="1" id="KW-0472">Membrane</keyword>
<feature type="transmembrane region" description="Helical" evidence="1">
    <location>
        <begin position="458"/>
        <end position="476"/>
    </location>
</feature>
<dbReference type="EMBL" id="LAZR01005006">
    <property type="protein sequence ID" value="KKN03697.1"/>
    <property type="molecule type" value="Genomic_DNA"/>
</dbReference>
<reference evidence="2" key="1">
    <citation type="journal article" date="2015" name="Nature">
        <title>Complex archaea that bridge the gap between prokaryotes and eukaryotes.</title>
        <authorList>
            <person name="Spang A."/>
            <person name="Saw J.H."/>
            <person name="Jorgensen S.L."/>
            <person name="Zaremba-Niedzwiedzka K."/>
            <person name="Martijn J."/>
            <person name="Lind A.E."/>
            <person name="van Eijk R."/>
            <person name="Schleper C."/>
            <person name="Guy L."/>
            <person name="Ettema T.J."/>
        </authorList>
    </citation>
    <scope>NUCLEOTIDE SEQUENCE</scope>
</reference>
<evidence type="ECO:0000313" key="2">
    <source>
        <dbReference type="EMBL" id="KKN03697.1"/>
    </source>
</evidence>
<keyword evidence="1" id="KW-1133">Transmembrane helix</keyword>
<name>A0A0F9MWC1_9ZZZZ</name>
<sequence length="502" mass="56299">MRKRIKKVHISKRTRNVLAISIIILIVPLTLFGISAFSPLTEEIYLKSGDIIKNFKFDTVGGKEISLGGNAWDGKLQFDVGSTWDVQRDDVQLISTVPVDDSVIYYYRVSMTNKINIFTKVSLEQGAENNLLKKETGTYEAAYYKHVGLTGAHMFSWSKDIYWQYYDFGDIKQWNLMNNKFSGDVVMSFDINPSSFPATITDSQGNIVTKNFDYIAVSSATVLSNTNGLLSDDMPSIIGIQPDEYETTDLPLDKPTNLIGGDTKLTLTFNPYIDLNIPRDPTNSFDGGIIPHSIGAGMQPKTKDGGNIWNPSINQESMTDCKFIYSLGSLSPVVYEWSGTLSYVENRVVTTDYWKIFPILWDVKVKSQTSSTMYNTQPVALHVTNRYIQSKVIVTLEVYSSYKVTTMDDYRDDPDLEAPTEYFDSLLWQSIVDGFGGGQQYTDTSGGLFDLGFDINSIIIIVVIIIVVIVGIYIFMKIGMPIVKGRQQRRLIESAVRAGRGE</sequence>
<gene>
    <name evidence="2" type="ORF">LCGC14_1105070</name>
</gene>
<keyword evidence="1" id="KW-0812">Transmembrane</keyword>
<evidence type="ECO:0000256" key="1">
    <source>
        <dbReference type="SAM" id="Phobius"/>
    </source>
</evidence>
<dbReference type="AlphaFoldDB" id="A0A0F9MWC1"/>
<protein>
    <submittedName>
        <fullName evidence="2">Uncharacterized protein</fullName>
    </submittedName>
</protein>
<comment type="caution">
    <text evidence="2">The sequence shown here is derived from an EMBL/GenBank/DDBJ whole genome shotgun (WGS) entry which is preliminary data.</text>
</comment>
<organism evidence="2">
    <name type="scientific">marine sediment metagenome</name>
    <dbReference type="NCBI Taxonomy" id="412755"/>
    <lineage>
        <taxon>unclassified sequences</taxon>
        <taxon>metagenomes</taxon>
        <taxon>ecological metagenomes</taxon>
    </lineage>
</organism>